<organism evidence="1">
    <name type="scientific">marine sediment metagenome</name>
    <dbReference type="NCBI Taxonomy" id="412755"/>
    <lineage>
        <taxon>unclassified sequences</taxon>
        <taxon>metagenomes</taxon>
        <taxon>ecological metagenomes</taxon>
    </lineage>
</organism>
<proteinExistence type="predicted"/>
<evidence type="ECO:0000313" key="1">
    <source>
        <dbReference type="EMBL" id="KKM05684.1"/>
    </source>
</evidence>
<feature type="non-terminal residue" evidence="1">
    <location>
        <position position="1"/>
    </location>
</feature>
<comment type="caution">
    <text evidence="1">The sequence shown here is derived from an EMBL/GenBank/DDBJ whole genome shotgun (WGS) entry which is preliminary data.</text>
</comment>
<sequence>ATAITIDVTTEEVNLTGLLDGNGAIGGTNNTLADTLDVTGSVTATTLVQGEHIVSTDDADINNNLTVGDVIIDEAIGTLNFSGGTSATISTSTTDVELTLDVDGSGGTAFVEIIDDNNAGFLALGRTSATAGSRLSITDGGGDNKAGELILYEDDGNGSYLWYNTASVLRTANTAPTDDDADGYAIIDASDGTIGATGQQGTFDDVTLADDLLLATGAVVGITGEEIITFTAGAPGTVNFSGCTVDIDGAATATSFTSDATITATTFFIHSVTATITATNPGVQGDSPLTTEINEISVVGADNDAVTLPSAVTGYEVFIINNGANTLEIFPASNDNLGAGVDAATTLIAGANITFVAFNNTDWETK</sequence>
<dbReference type="EMBL" id="LAZR01016162">
    <property type="protein sequence ID" value="KKM05684.1"/>
    <property type="molecule type" value="Genomic_DNA"/>
</dbReference>
<accession>A0A0F9H3M5</accession>
<reference evidence="1" key="1">
    <citation type="journal article" date="2015" name="Nature">
        <title>Complex archaea that bridge the gap between prokaryotes and eukaryotes.</title>
        <authorList>
            <person name="Spang A."/>
            <person name="Saw J.H."/>
            <person name="Jorgensen S.L."/>
            <person name="Zaremba-Niedzwiedzka K."/>
            <person name="Martijn J."/>
            <person name="Lind A.E."/>
            <person name="van Eijk R."/>
            <person name="Schleper C."/>
            <person name="Guy L."/>
            <person name="Ettema T.J."/>
        </authorList>
    </citation>
    <scope>NUCLEOTIDE SEQUENCE</scope>
</reference>
<name>A0A0F9H3M5_9ZZZZ</name>
<dbReference type="AlphaFoldDB" id="A0A0F9H3M5"/>
<gene>
    <name evidence="1" type="ORF">LCGC14_1751560</name>
</gene>
<protein>
    <submittedName>
        <fullName evidence="1">Uncharacterized protein</fullName>
    </submittedName>
</protein>